<evidence type="ECO:0000313" key="1">
    <source>
        <dbReference type="EMBL" id="EDS01984.1"/>
    </source>
</evidence>
<gene>
    <name evidence="1" type="ORF">EUBSIR_00127</name>
</gene>
<organism evidence="1 2">
    <name type="scientific">[Eubacterium] siraeum DSM 15702</name>
    <dbReference type="NCBI Taxonomy" id="428128"/>
    <lineage>
        <taxon>Bacteria</taxon>
        <taxon>Bacillati</taxon>
        <taxon>Bacillota</taxon>
        <taxon>Clostridia</taxon>
        <taxon>Eubacteriales</taxon>
        <taxon>Oscillospiraceae</taxon>
        <taxon>Oscillospiraceae incertae sedis</taxon>
    </lineage>
</organism>
<protein>
    <submittedName>
        <fullName evidence="1">Uncharacterized protein</fullName>
    </submittedName>
</protein>
<sequence length="129" mass="14435">MDARSFAGRKTNRAFIGKDVVQSEGMLSFYNDCGDYSIMIRICCVCGYGLLGAFSGKAVDGFFLAEHFPAENVIGKNSDGGKEKPQHREKQAYLTEKVERQLFVVPYLPIEPEVDYTAAEEFEGGDYKR</sequence>
<dbReference type="EMBL" id="ABCA03000022">
    <property type="protein sequence ID" value="EDS01984.1"/>
    <property type="molecule type" value="Genomic_DNA"/>
</dbReference>
<accession>B0MJZ0</accession>
<evidence type="ECO:0000313" key="2">
    <source>
        <dbReference type="Proteomes" id="UP000005326"/>
    </source>
</evidence>
<reference evidence="1" key="2">
    <citation type="submission" date="2014-06" db="EMBL/GenBank/DDBJ databases">
        <title>Draft genome sequence of Eubacterium siraeum (DSM 15702).</title>
        <authorList>
            <person name="Sudarsanam P."/>
            <person name="Ley R."/>
            <person name="Guruge J."/>
            <person name="Turnbaugh P.J."/>
            <person name="Mahowald M."/>
            <person name="Liep D."/>
            <person name="Gordon J."/>
        </authorList>
    </citation>
    <scope>NUCLEOTIDE SEQUENCE</scope>
    <source>
        <strain evidence="1">DSM 15702</strain>
    </source>
</reference>
<dbReference type="AlphaFoldDB" id="B0MJZ0"/>
<comment type="caution">
    <text evidence="1">The sequence shown here is derived from an EMBL/GenBank/DDBJ whole genome shotgun (WGS) entry which is preliminary data.</text>
</comment>
<dbReference type="Proteomes" id="UP000005326">
    <property type="component" value="Unassembled WGS sequence"/>
</dbReference>
<reference evidence="1" key="1">
    <citation type="submission" date="2007-10" db="EMBL/GenBank/DDBJ databases">
        <authorList>
            <person name="Fulton L."/>
            <person name="Clifton S."/>
            <person name="Fulton B."/>
            <person name="Xu J."/>
            <person name="Minx P."/>
            <person name="Pepin K.H."/>
            <person name="Johnson M."/>
            <person name="Thiruvilangam P."/>
            <person name="Bhonagiri V."/>
            <person name="Nash W.E."/>
            <person name="Mardis E.R."/>
            <person name="Wilson R.K."/>
        </authorList>
    </citation>
    <scope>NUCLEOTIDE SEQUENCE [LARGE SCALE GENOMIC DNA]</scope>
    <source>
        <strain evidence="1">DSM 15702</strain>
    </source>
</reference>
<name>B0MJZ0_9FIRM</name>
<proteinExistence type="predicted"/>
<keyword evidence="2" id="KW-1185">Reference proteome</keyword>